<comment type="similarity">
    <text evidence="2">Belongs to the outer membrane factor (OMF) (TC 1.B.17) family.</text>
</comment>
<dbReference type="SUPFAM" id="SSF56954">
    <property type="entry name" value="Outer membrane efflux proteins (OEP)"/>
    <property type="match status" value="1"/>
</dbReference>
<keyword evidence="4" id="KW-1134">Transmembrane beta strand</keyword>
<dbReference type="PANTHER" id="PTHR30026">
    <property type="entry name" value="OUTER MEMBRANE PROTEIN TOLC"/>
    <property type="match status" value="1"/>
</dbReference>
<organism evidence="8">
    <name type="scientific">Caldithrix abyssi</name>
    <dbReference type="NCBI Taxonomy" id="187145"/>
    <lineage>
        <taxon>Bacteria</taxon>
        <taxon>Pseudomonadati</taxon>
        <taxon>Calditrichota</taxon>
        <taxon>Calditrichia</taxon>
        <taxon>Calditrichales</taxon>
        <taxon>Calditrichaceae</taxon>
        <taxon>Caldithrix</taxon>
    </lineage>
</organism>
<proteinExistence type="inferred from homology"/>
<dbReference type="EMBL" id="DRQG01000151">
    <property type="protein sequence ID" value="HGY57241.1"/>
    <property type="molecule type" value="Genomic_DNA"/>
</dbReference>
<evidence type="ECO:0000256" key="6">
    <source>
        <dbReference type="ARBA" id="ARBA00023136"/>
    </source>
</evidence>
<evidence type="ECO:0000256" key="5">
    <source>
        <dbReference type="ARBA" id="ARBA00022692"/>
    </source>
</evidence>
<dbReference type="AlphaFoldDB" id="A0A7V4WX73"/>
<accession>A0A7V4WX73</accession>
<protein>
    <submittedName>
        <fullName evidence="8">TolC family protein</fullName>
    </submittedName>
</protein>
<evidence type="ECO:0000256" key="7">
    <source>
        <dbReference type="ARBA" id="ARBA00023237"/>
    </source>
</evidence>
<keyword evidence="5" id="KW-0812">Transmembrane</keyword>
<evidence type="ECO:0000313" key="8">
    <source>
        <dbReference type="EMBL" id="HGY57241.1"/>
    </source>
</evidence>
<dbReference type="InterPro" id="IPR051906">
    <property type="entry name" value="TolC-like"/>
</dbReference>
<dbReference type="Proteomes" id="UP000885779">
    <property type="component" value="Unassembled WGS sequence"/>
</dbReference>
<gene>
    <name evidence="8" type="ORF">ENK44_16155</name>
</gene>
<comment type="caution">
    <text evidence="8">The sequence shown here is derived from an EMBL/GenBank/DDBJ whole genome shotgun (WGS) entry which is preliminary data.</text>
</comment>
<evidence type="ECO:0000256" key="3">
    <source>
        <dbReference type="ARBA" id="ARBA00022448"/>
    </source>
</evidence>
<dbReference type="GO" id="GO:0015562">
    <property type="term" value="F:efflux transmembrane transporter activity"/>
    <property type="evidence" value="ECO:0007669"/>
    <property type="project" value="InterPro"/>
</dbReference>
<reference evidence="8" key="1">
    <citation type="journal article" date="2020" name="mSystems">
        <title>Genome- and Community-Level Interaction Insights into Carbon Utilization and Element Cycling Functions of Hydrothermarchaeota in Hydrothermal Sediment.</title>
        <authorList>
            <person name="Zhou Z."/>
            <person name="Liu Y."/>
            <person name="Xu W."/>
            <person name="Pan J."/>
            <person name="Luo Z.H."/>
            <person name="Li M."/>
        </authorList>
    </citation>
    <scope>NUCLEOTIDE SEQUENCE [LARGE SCALE GENOMIC DNA]</scope>
    <source>
        <strain evidence="8">HyVt-577</strain>
    </source>
</reference>
<dbReference type="InterPro" id="IPR003423">
    <property type="entry name" value="OMP_efflux"/>
</dbReference>
<dbReference type="Pfam" id="PF02321">
    <property type="entry name" value="OEP"/>
    <property type="match status" value="2"/>
</dbReference>
<evidence type="ECO:0000256" key="1">
    <source>
        <dbReference type="ARBA" id="ARBA00004442"/>
    </source>
</evidence>
<dbReference type="GO" id="GO:0015288">
    <property type="term" value="F:porin activity"/>
    <property type="evidence" value="ECO:0007669"/>
    <property type="project" value="TreeGrafter"/>
</dbReference>
<dbReference type="GO" id="GO:1990281">
    <property type="term" value="C:efflux pump complex"/>
    <property type="evidence" value="ECO:0007669"/>
    <property type="project" value="TreeGrafter"/>
</dbReference>
<evidence type="ECO:0000256" key="2">
    <source>
        <dbReference type="ARBA" id="ARBA00007613"/>
    </source>
</evidence>
<dbReference type="PANTHER" id="PTHR30026:SF20">
    <property type="entry name" value="OUTER MEMBRANE PROTEIN TOLC"/>
    <property type="match status" value="1"/>
</dbReference>
<evidence type="ECO:0000256" key="4">
    <source>
        <dbReference type="ARBA" id="ARBA00022452"/>
    </source>
</evidence>
<keyword evidence="6" id="KW-0472">Membrane</keyword>
<keyword evidence="7" id="KW-0998">Cell outer membrane</keyword>
<sequence>MKNIYLLIFVIFLFMQISLGQDSYTLSECLRQAYESSHLLRAAKLEVLASAEQTAAARAQNYPLLNVAAVYTRIGEISTFTFPSFTGGPPRKLSFGTPNRVNADAKLQYPLFTWWRIQNSIQLAEQGERMTGLQEELQRLNLTHQVLRAYFAVLINKAVVQLLQANMDRTKKSLTMTRKRYEEGQLAKHELLRTQVQFTNEKNQLKTALGNLSNSRLFLGKVLGRPESEIDVQGELHFVPLKTGEEELVRRALEQRLELRMLDVEKAMNSSNLELAGSGNKPTLALFSSYNITNGFDPIDPEKFVDNWNVGIQFSWPLFDGFATKHKTEEARIRQKITLEKEAELRQNIILQVKQAMVTIRQMENSIASREKNIELAREVQQMSEKQYRNGLISLLDLLVAQKNLFNAELSHLQAVFNHIMAKIDLGKAIGDYTWFEEEVE</sequence>
<keyword evidence="3" id="KW-0813">Transport</keyword>
<dbReference type="Gene3D" id="1.20.1600.10">
    <property type="entry name" value="Outer membrane efflux proteins (OEP)"/>
    <property type="match status" value="1"/>
</dbReference>
<dbReference type="GO" id="GO:0009279">
    <property type="term" value="C:cell outer membrane"/>
    <property type="evidence" value="ECO:0007669"/>
    <property type="project" value="UniProtKB-SubCell"/>
</dbReference>
<name>A0A7V4WX73_CALAY</name>
<comment type="subcellular location">
    <subcellularLocation>
        <location evidence="1">Cell outer membrane</location>
    </subcellularLocation>
</comment>